<accession>A0AAV9JMQ8</accession>
<comment type="caution">
    <text evidence="1">The sequence shown here is derived from an EMBL/GenBank/DDBJ whole genome shotgun (WGS) entry which is preliminary data.</text>
</comment>
<proteinExistence type="predicted"/>
<gene>
    <name evidence="1" type="ORF">LTR36_001838</name>
</gene>
<dbReference type="AlphaFoldDB" id="A0AAV9JMQ8"/>
<dbReference type="EMBL" id="JAVFHQ010000014">
    <property type="protein sequence ID" value="KAK4546621.1"/>
    <property type="molecule type" value="Genomic_DNA"/>
</dbReference>
<evidence type="ECO:0000313" key="2">
    <source>
        <dbReference type="Proteomes" id="UP001324427"/>
    </source>
</evidence>
<organism evidence="1 2">
    <name type="scientific">Oleoguttula mirabilis</name>
    <dbReference type="NCBI Taxonomy" id="1507867"/>
    <lineage>
        <taxon>Eukaryota</taxon>
        <taxon>Fungi</taxon>
        <taxon>Dikarya</taxon>
        <taxon>Ascomycota</taxon>
        <taxon>Pezizomycotina</taxon>
        <taxon>Dothideomycetes</taxon>
        <taxon>Dothideomycetidae</taxon>
        <taxon>Mycosphaerellales</taxon>
        <taxon>Teratosphaeriaceae</taxon>
        <taxon>Oleoguttula</taxon>
    </lineage>
</organism>
<keyword evidence="2" id="KW-1185">Reference proteome</keyword>
<sequence length="236" mass="26876">MASESRATLPVTITVHVPISAISAVRNATDNHDRILAIASITSHASFAVVEAIRKPEEHGAEGPHLLSLPRELRDRIWMFATVRSNILRVYPQDYRFPALCNTCEQTRAEAAPIYFGQNRFMCGVTDLKGAWMGRWTDIALGMLEASKSSPKDIRCELFMKGVDVSRDNWGHLKQWLKVFHEGRCVRLPRDYVPRRSGHRVAHNAFNIVEELLEDDWSRVSAVLEHFHDSVVRPHK</sequence>
<reference evidence="1 2" key="1">
    <citation type="submission" date="2021-11" db="EMBL/GenBank/DDBJ databases">
        <title>Black yeast isolated from Biological Soil Crust.</title>
        <authorList>
            <person name="Kurbessoian T."/>
        </authorList>
    </citation>
    <scope>NUCLEOTIDE SEQUENCE [LARGE SCALE GENOMIC DNA]</scope>
    <source>
        <strain evidence="1 2">CCFEE 5522</strain>
    </source>
</reference>
<dbReference type="Proteomes" id="UP001324427">
    <property type="component" value="Unassembled WGS sequence"/>
</dbReference>
<evidence type="ECO:0000313" key="1">
    <source>
        <dbReference type="EMBL" id="KAK4546621.1"/>
    </source>
</evidence>
<protein>
    <submittedName>
        <fullName evidence="1">Uncharacterized protein</fullName>
    </submittedName>
</protein>
<name>A0AAV9JMQ8_9PEZI</name>